<sequence length="505" mass="56620">MAARVEALFCEKTVPQLRDYRLQLSQELVRAENKLRLELGHRYDDLLAVTKEVDTIFVHCKEIDASLMELCFNDSQYKLDNISEPQLRQRGAKRATAVPAASHRSSHAETTLSVASWTRAVRSFNKDPENSSNFDNVLAKFAVLRQLTKLDTFRTAVESHCAGLEMRLLEEPPSFTPSQLVQLHTFLHEKSANYEFQHLNELDQLIFDSLLKQQDLIEEPYVGPNETLVINFLSSAPFKRRLVEKLLQDAQIEIHNYRAAARDDTPIETYRRCDSSNITKFVQDIDLYCRGLTTQGQQRLFALVENTLVTLSKLRTSDATADEIASLKSQIKAILQKELDKAQLTQDDEHVAFERALANNSDRNADINGAREVQAHKSDSPSNAEQPITTTGPESDQDSANAPLGQKNEESDRTDVSNSVPSGMHTTQDNNINATQDESTETQSQLEGSEMTSSSVQGQHESSTIVATDSSQITTDQILDSLLSVTNQTIFRSFLIQKLANIESS</sequence>
<dbReference type="EMBL" id="LT598463">
    <property type="protein sequence ID" value="SCU86530.1"/>
    <property type="molecule type" value="Genomic_DNA"/>
</dbReference>
<dbReference type="OrthoDB" id="4068191at2759"/>
<gene>
    <name evidence="2" type="ORF">LAMI_0D02498G</name>
</gene>
<name>A0A1G4J975_9SACH</name>
<dbReference type="Proteomes" id="UP000191024">
    <property type="component" value="Chromosome D"/>
</dbReference>
<organism evidence="2 3">
    <name type="scientific">Lachancea mirantina</name>
    <dbReference type="NCBI Taxonomy" id="1230905"/>
    <lineage>
        <taxon>Eukaryota</taxon>
        <taxon>Fungi</taxon>
        <taxon>Dikarya</taxon>
        <taxon>Ascomycota</taxon>
        <taxon>Saccharomycotina</taxon>
        <taxon>Saccharomycetes</taxon>
        <taxon>Saccharomycetales</taxon>
        <taxon>Saccharomycetaceae</taxon>
        <taxon>Lachancea</taxon>
    </lineage>
</organism>
<accession>A0A1G4J975</accession>
<protein>
    <submittedName>
        <fullName evidence="2">LAMI_0D02498g1_1</fullName>
    </submittedName>
</protein>
<dbReference type="AlphaFoldDB" id="A0A1G4J975"/>
<keyword evidence="3" id="KW-1185">Reference proteome</keyword>
<feature type="compositionally biased region" description="Polar residues" evidence="1">
    <location>
        <begin position="416"/>
        <end position="468"/>
    </location>
</feature>
<reference evidence="2 3" key="1">
    <citation type="submission" date="2016-03" db="EMBL/GenBank/DDBJ databases">
        <authorList>
            <person name="Devillers H."/>
        </authorList>
    </citation>
    <scope>NUCLEOTIDE SEQUENCE [LARGE SCALE GENOMIC DNA]</scope>
    <source>
        <strain evidence="2">CBS 11717</strain>
    </source>
</reference>
<feature type="region of interest" description="Disordered" evidence="1">
    <location>
        <begin position="373"/>
        <end position="468"/>
    </location>
</feature>
<evidence type="ECO:0000313" key="3">
    <source>
        <dbReference type="Proteomes" id="UP000191024"/>
    </source>
</evidence>
<evidence type="ECO:0000256" key="1">
    <source>
        <dbReference type="SAM" id="MobiDB-lite"/>
    </source>
</evidence>
<feature type="compositionally biased region" description="Polar residues" evidence="1">
    <location>
        <begin position="380"/>
        <end position="400"/>
    </location>
</feature>
<proteinExistence type="predicted"/>
<evidence type="ECO:0000313" key="2">
    <source>
        <dbReference type="EMBL" id="SCU86530.1"/>
    </source>
</evidence>